<reference evidence="8" key="1">
    <citation type="journal article" date="2018" name="Nat. Microbiol.">
        <title>Leveraging single-cell genomics to expand the fungal tree of life.</title>
        <authorList>
            <person name="Ahrendt S.R."/>
            <person name="Quandt C.A."/>
            <person name="Ciobanu D."/>
            <person name="Clum A."/>
            <person name="Salamov A."/>
            <person name="Andreopoulos B."/>
            <person name="Cheng J.F."/>
            <person name="Woyke T."/>
            <person name="Pelin A."/>
            <person name="Henrissat B."/>
            <person name="Reynolds N.K."/>
            <person name="Benny G.L."/>
            <person name="Smith M.E."/>
            <person name="James T.Y."/>
            <person name="Grigoriev I.V."/>
        </authorList>
    </citation>
    <scope>NUCLEOTIDE SEQUENCE [LARGE SCALE GENOMIC DNA]</scope>
</reference>
<evidence type="ECO:0000259" key="6">
    <source>
        <dbReference type="PROSITE" id="PS51203"/>
    </source>
</evidence>
<organism evidence="7 8">
    <name type="scientific">Piptocephalis cylindrospora</name>
    <dbReference type="NCBI Taxonomy" id="1907219"/>
    <lineage>
        <taxon>Eukaryota</taxon>
        <taxon>Fungi</taxon>
        <taxon>Fungi incertae sedis</taxon>
        <taxon>Zoopagomycota</taxon>
        <taxon>Zoopagomycotina</taxon>
        <taxon>Zoopagomycetes</taxon>
        <taxon>Zoopagales</taxon>
        <taxon>Piptocephalidaceae</taxon>
        <taxon>Piptocephalis</taxon>
    </lineage>
</organism>
<evidence type="ECO:0000313" key="8">
    <source>
        <dbReference type="Proteomes" id="UP000267251"/>
    </source>
</evidence>
<evidence type="ECO:0000256" key="5">
    <source>
        <dbReference type="ARBA" id="ARBA00023242"/>
    </source>
</evidence>
<dbReference type="OrthoDB" id="428655at2759"/>
<dbReference type="Proteomes" id="UP000267251">
    <property type="component" value="Unassembled WGS sequence"/>
</dbReference>
<evidence type="ECO:0000256" key="2">
    <source>
        <dbReference type="ARBA" id="ARBA00004496"/>
    </source>
</evidence>
<evidence type="ECO:0000256" key="4">
    <source>
        <dbReference type="ARBA" id="ARBA00022490"/>
    </source>
</evidence>
<comment type="subcellular location">
    <subcellularLocation>
        <location evidence="2">Cytoplasm</location>
    </subcellularLocation>
    <subcellularLocation>
        <location evidence="1">Nucleus</location>
    </subcellularLocation>
</comment>
<keyword evidence="4" id="KW-0963">Cytoplasm</keyword>
<dbReference type="InterPro" id="IPR007052">
    <property type="entry name" value="CS_dom"/>
</dbReference>
<dbReference type="Gene3D" id="2.60.40.790">
    <property type="match status" value="1"/>
</dbReference>
<dbReference type="PROSITE" id="PS51203">
    <property type="entry name" value="CS"/>
    <property type="match status" value="1"/>
</dbReference>
<dbReference type="AlphaFoldDB" id="A0A4P9Y9G2"/>
<dbReference type="PANTHER" id="PTHR21664">
    <property type="entry name" value="CHRONIC MYELOGENOUS LEUKEMIA TUMOR ANTIGEN 66"/>
    <property type="match status" value="1"/>
</dbReference>
<dbReference type="SUPFAM" id="SSF49764">
    <property type="entry name" value="HSP20-like chaperones"/>
    <property type="match status" value="1"/>
</dbReference>
<dbReference type="EMBL" id="KZ987729">
    <property type="protein sequence ID" value="RKP15494.1"/>
    <property type="molecule type" value="Genomic_DNA"/>
</dbReference>
<dbReference type="GO" id="GO:0005634">
    <property type="term" value="C:nucleus"/>
    <property type="evidence" value="ECO:0007669"/>
    <property type="project" value="UniProtKB-SubCell"/>
</dbReference>
<accession>A0A4P9Y9G2</accession>
<evidence type="ECO:0000313" key="7">
    <source>
        <dbReference type="EMBL" id="RKP15494.1"/>
    </source>
</evidence>
<evidence type="ECO:0000256" key="1">
    <source>
        <dbReference type="ARBA" id="ARBA00004123"/>
    </source>
</evidence>
<dbReference type="PANTHER" id="PTHR21664:SF1">
    <property type="entry name" value="NUDC DOMAIN-CONTAINING PROTEIN 1"/>
    <property type="match status" value="1"/>
</dbReference>
<gene>
    <name evidence="7" type="ORF">BJ684DRAFT_18197</name>
</gene>
<proteinExistence type="predicted"/>
<feature type="domain" description="CS" evidence="6">
    <location>
        <begin position="109"/>
        <end position="201"/>
    </location>
</feature>
<dbReference type="InterPro" id="IPR008978">
    <property type="entry name" value="HSP20-like_chaperone"/>
</dbReference>
<dbReference type="GO" id="GO:0005737">
    <property type="term" value="C:cytoplasm"/>
    <property type="evidence" value="ECO:0007669"/>
    <property type="project" value="UniProtKB-SubCell"/>
</dbReference>
<evidence type="ECO:0000256" key="3">
    <source>
        <dbReference type="ARBA" id="ARBA00018915"/>
    </source>
</evidence>
<sequence>MNSHLQWDPSSLLHQEDQASPWPFLIQASHISSASSDSSPIILISGTNPTSSAPVEVYFVHLTLENSKHVQDLNVSLTYRVIKGLRGQDYPEASSESEGMRNIFPKDTFPGTSYTWSQNGDRICLSLPLPSKDKGDVHVGLGADALSLHSTSRPLPRILPFYDRVSSESRWSIREMGADEGRVLEVNLIKVASLLRWPHIWKTDDGVMEEGIVNATYPVDLEDDGNEEAESSGLPALILPSAIANSDGLHMRSMTIEDDDAGDDEEDESFIYPTFHLWSLHQTRPISTLSTGSQGWLGEALPVRVNSEPEKSFPGLFVRYDIDGLIYTPTLQAEDHRLSLKHTGTVSAFGYIRSSKTEARFVFALDGGMSDCGIIVDMERRAYLYTSPSSEHEDFGVQNIAELGSGLVMGWGVSPDHSGLLLLTEASLTFIPLQ</sequence>
<dbReference type="InterPro" id="IPR037895">
    <property type="entry name" value="NUDCD1"/>
</dbReference>
<protein>
    <recommendedName>
        <fullName evidence="3">NudC domain-containing protein 1</fullName>
    </recommendedName>
</protein>
<keyword evidence="8" id="KW-1185">Reference proteome</keyword>
<name>A0A4P9Y9G2_9FUNG</name>
<keyword evidence="5" id="KW-0539">Nucleus</keyword>